<evidence type="ECO:0000256" key="3">
    <source>
        <dbReference type="ARBA" id="ARBA00022989"/>
    </source>
</evidence>
<feature type="domain" description="Yip1" evidence="6">
    <location>
        <begin position="17"/>
        <end position="208"/>
    </location>
</feature>
<dbReference type="GO" id="GO:0016020">
    <property type="term" value="C:membrane"/>
    <property type="evidence" value="ECO:0007669"/>
    <property type="project" value="UniProtKB-SubCell"/>
</dbReference>
<evidence type="ECO:0000256" key="2">
    <source>
        <dbReference type="ARBA" id="ARBA00022692"/>
    </source>
</evidence>
<reference evidence="7 8" key="1">
    <citation type="submission" date="2021-01" db="EMBL/GenBank/DDBJ databases">
        <title>FDA dAtabase for Regulatory Grade micrObial Sequences (FDA-ARGOS): Supporting development and validation of Infectious Disease Dx tests.</title>
        <authorList>
            <person name="Nelson B."/>
            <person name="Plummer A."/>
            <person name="Tallon L."/>
            <person name="Sadzewicz L."/>
            <person name="Zhao X."/>
            <person name="Boylan J."/>
            <person name="Ott S."/>
            <person name="Bowen H."/>
            <person name="Vavikolanu K."/>
            <person name="Mehta A."/>
            <person name="Aluvathingal J."/>
            <person name="Nadendla S."/>
            <person name="Myers T."/>
            <person name="Yan Y."/>
            <person name="Sichtig H."/>
        </authorList>
    </citation>
    <scope>NUCLEOTIDE SEQUENCE [LARGE SCALE GENOMIC DNA]</scope>
    <source>
        <strain evidence="7 8">FDAARGOS_1161</strain>
    </source>
</reference>
<dbReference type="RefSeq" id="WP_040373926.1">
    <property type="nucleotide sequence ID" value="NZ_CP068053.1"/>
</dbReference>
<name>A0A974S0U7_PERPY</name>
<organism evidence="7 8">
    <name type="scientific">Peribacillus psychrosaccharolyticus</name>
    <name type="common">Bacillus psychrosaccharolyticus</name>
    <dbReference type="NCBI Taxonomy" id="1407"/>
    <lineage>
        <taxon>Bacteria</taxon>
        <taxon>Bacillati</taxon>
        <taxon>Bacillota</taxon>
        <taxon>Bacilli</taxon>
        <taxon>Bacillales</taxon>
        <taxon>Bacillaceae</taxon>
        <taxon>Peribacillus</taxon>
    </lineage>
</organism>
<proteinExistence type="predicted"/>
<dbReference type="AlphaFoldDB" id="A0A974S0U7"/>
<evidence type="ECO:0000256" key="4">
    <source>
        <dbReference type="ARBA" id="ARBA00023136"/>
    </source>
</evidence>
<dbReference type="Pfam" id="PF04893">
    <property type="entry name" value="Yip1"/>
    <property type="match status" value="1"/>
</dbReference>
<keyword evidence="2 5" id="KW-0812">Transmembrane</keyword>
<sequence length="219" mass="23445">METIKQVNENAKPTIFGMIGSPSEQFVKMRYNPAFAMALTVVTGLFIIGMWLTTFTMDSIYEGLDLSGEELDMVMLIGKVTAVITGIFSPGLGALFSSVILLLIAKIVRSGVTFKQLFSMNIHLMFISAIGLILNTAVGMAIDQSSTIYFTSLAGVLNSDSALLGSIELFSIWSAVLLGFGLQKMADFSKTASWVVVILTLLVSIGLAFIGTLFTGLAS</sequence>
<feature type="transmembrane region" description="Helical" evidence="5">
    <location>
        <begin position="117"/>
        <end position="142"/>
    </location>
</feature>
<evidence type="ECO:0000256" key="1">
    <source>
        <dbReference type="ARBA" id="ARBA00004141"/>
    </source>
</evidence>
<evidence type="ECO:0000313" key="8">
    <source>
        <dbReference type="Proteomes" id="UP000595254"/>
    </source>
</evidence>
<evidence type="ECO:0000259" key="6">
    <source>
        <dbReference type="Pfam" id="PF04893"/>
    </source>
</evidence>
<feature type="transmembrane region" description="Helical" evidence="5">
    <location>
        <begin position="73"/>
        <end position="105"/>
    </location>
</feature>
<gene>
    <name evidence="7" type="ORF">I6J18_03675</name>
</gene>
<dbReference type="KEGG" id="ppsr:I6J18_03675"/>
<evidence type="ECO:0000256" key="5">
    <source>
        <dbReference type="SAM" id="Phobius"/>
    </source>
</evidence>
<dbReference type="InterPro" id="IPR006977">
    <property type="entry name" value="Yip1_dom"/>
</dbReference>
<protein>
    <submittedName>
        <fullName evidence="7">YIP1 family protein</fullName>
    </submittedName>
</protein>
<dbReference type="EMBL" id="CP068053">
    <property type="protein sequence ID" value="QQT01017.1"/>
    <property type="molecule type" value="Genomic_DNA"/>
</dbReference>
<feature type="transmembrane region" description="Helical" evidence="5">
    <location>
        <begin position="34"/>
        <end position="53"/>
    </location>
</feature>
<dbReference type="Proteomes" id="UP000595254">
    <property type="component" value="Chromosome"/>
</dbReference>
<feature type="transmembrane region" description="Helical" evidence="5">
    <location>
        <begin position="162"/>
        <end position="182"/>
    </location>
</feature>
<keyword evidence="8" id="KW-1185">Reference proteome</keyword>
<feature type="transmembrane region" description="Helical" evidence="5">
    <location>
        <begin position="194"/>
        <end position="218"/>
    </location>
</feature>
<evidence type="ECO:0000313" key="7">
    <source>
        <dbReference type="EMBL" id="QQT01017.1"/>
    </source>
</evidence>
<keyword evidence="4 5" id="KW-0472">Membrane</keyword>
<keyword evidence="3 5" id="KW-1133">Transmembrane helix</keyword>
<accession>A0A974S0U7</accession>
<comment type="subcellular location">
    <subcellularLocation>
        <location evidence="1">Membrane</location>
        <topology evidence="1">Multi-pass membrane protein</topology>
    </subcellularLocation>
</comment>